<dbReference type="InterPro" id="IPR036388">
    <property type="entry name" value="WH-like_DNA-bd_sf"/>
</dbReference>
<dbReference type="Gene3D" id="3.40.50.1360">
    <property type="match status" value="1"/>
</dbReference>
<evidence type="ECO:0000259" key="4">
    <source>
        <dbReference type="PROSITE" id="PS51000"/>
    </source>
</evidence>
<dbReference type="Proteomes" id="UP000289708">
    <property type="component" value="Unassembled WGS sequence"/>
</dbReference>
<comment type="caution">
    <text evidence="5">The sequence shown here is derived from an EMBL/GenBank/DDBJ whole genome shotgun (WGS) entry which is preliminary data.</text>
</comment>
<evidence type="ECO:0000256" key="1">
    <source>
        <dbReference type="ARBA" id="ARBA00022491"/>
    </source>
</evidence>
<feature type="domain" description="HTH deoR-type" evidence="4">
    <location>
        <begin position="3"/>
        <end position="58"/>
    </location>
</feature>
<dbReference type="PROSITE" id="PS51000">
    <property type="entry name" value="HTH_DEOR_2"/>
    <property type="match status" value="1"/>
</dbReference>
<keyword evidence="2" id="KW-0805">Transcription regulation</keyword>
<dbReference type="GO" id="GO:0003700">
    <property type="term" value="F:DNA-binding transcription factor activity"/>
    <property type="evidence" value="ECO:0007669"/>
    <property type="project" value="InterPro"/>
</dbReference>
<gene>
    <name evidence="5" type="ORF">EK403_07480</name>
</gene>
<dbReference type="CDD" id="cd00090">
    <property type="entry name" value="HTH_ARSR"/>
    <property type="match status" value="1"/>
</dbReference>
<dbReference type="InterPro" id="IPR037171">
    <property type="entry name" value="NagB/RpiA_transferase-like"/>
</dbReference>
<proteinExistence type="predicted"/>
<dbReference type="SUPFAM" id="SSF100950">
    <property type="entry name" value="NagB/RpiA/CoA transferase-like"/>
    <property type="match status" value="1"/>
</dbReference>
<evidence type="ECO:0000256" key="3">
    <source>
        <dbReference type="ARBA" id="ARBA00023163"/>
    </source>
</evidence>
<dbReference type="SMART" id="SM01134">
    <property type="entry name" value="DeoRC"/>
    <property type="match status" value="1"/>
</dbReference>
<dbReference type="Pfam" id="PF08220">
    <property type="entry name" value="HTH_DeoR"/>
    <property type="match status" value="1"/>
</dbReference>
<dbReference type="PANTHER" id="PTHR30363">
    <property type="entry name" value="HTH-TYPE TRANSCRIPTIONAL REGULATOR SRLR-RELATED"/>
    <property type="match status" value="1"/>
</dbReference>
<dbReference type="InterPro" id="IPR011991">
    <property type="entry name" value="ArsR-like_HTH"/>
</dbReference>
<dbReference type="Gene3D" id="1.10.10.10">
    <property type="entry name" value="Winged helix-like DNA-binding domain superfamily/Winged helix DNA-binding domain"/>
    <property type="match status" value="1"/>
</dbReference>
<dbReference type="SUPFAM" id="SSF46785">
    <property type="entry name" value="Winged helix' DNA-binding domain"/>
    <property type="match status" value="1"/>
</dbReference>
<dbReference type="OrthoDB" id="7688673at2"/>
<dbReference type="PRINTS" id="PR00037">
    <property type="entry name" value="HTHLACR"/>
</dbReference>
<dbReference type="InterPro" id="IPR014036">
    <property type="entry name" value="DeoR-like_C"/>
</dbReference>
<name>A0A4Q0ML51_9HYPH</name>
<evidence type="ECO:0000256" key="2">
    <source>
        <dbReference type="ARBA" id="ARBA00023015"/>
    </source>
</evidence>
<dbReference type="RefSeq" id="WP_128776871.1">
    <property type="nucleotide sequence ID" value="NZ_RYFI01000005.1"/>
</dbReference>
<accession>A0A4Q0ML51</accession>
<evidence type="ECO:0000313" key="6">
    <source>
        <dbReference type="Proteomes" id="UP000289708"/>
    </source>
</evidence>
<reference evidence="5 6" key="1">
    <citation type="submission" date="2018-12" db="EMBL/GenBank/DDBJ databases">
        <title>bacterium Hansschlegelia zhihuaiae S113.</title>
        <authorList>
            <person name="He J."/>
        </authorList>
    </citation>
    <scope>NUCLEOTIDE SEQUENCE [LARGE SCALE GENOMIC DNA]</scope>
    <source>
        <strain evidence="5 6">S 113</strain>
    </source>
</reference>
<dbReference type="InterPro" id="IPR036390">
    <property type="entry name" value="WH_DNA-bd_sf"/>
</dbReference>
<keyword evidence="6" id="KW-1185">Reference proteome</keyword>
<protein>
    <submittedName>
        <fullName evidence="5">DeoR/GlpR transcriptional regulator</fullName>
    </submittedName>
</protein>
<keyword evidence="1" id="KW-0678">Repressor</keyword>
<keyword evidence="3" id="KW-0804">Transcription</keyword>
<organism evidence="5 6">
    <name type="scientific">Hansschlegelia zhihuaiae</name>
    <dbReference type="NCBI Taxonomy" id="405005"/>
    <lineage>
        <taxon>Bacteria</taxon>
        <taxon>Pseudomonadati</taxon>
        <taxon>Pseudomonadota</taxon>
        <taxon>Alphaproteobacteria</taxon>
        <taxon>Hyphomicrobiales</taxon>
        <taxon>Methylopilaceae</taxon>
        <taxon>Hansschlegelia</taxon>
    </lineage>
</organism>
<dbReference type="AlphaFoldDB" id="A0A4Q0ML51"/>
<dbReference type="Pfam" id="PF00455">
    <property type="entry name" value="DeoRC"/>
    <property type="match status" value="1"/>
</dbReference>
<evidence type="ECO:0000313" key="5">
    <source>
        <dbReference type="EMBL" id="RXF74195.1"/>
    </source>
</evidence>
<dbReference type="PANTHER" id="PTHR30363:SF4">
    <property type="entry name" value="GLYCEROL-3-PHOSPHATE REGULON REPRESSOR"/>
    <property type="match status" value="1"/>
</dbReference>
<sequence>MTQTPRQRAILDLVRDEDVTRVTDLADRLGVSDETIRRNVKALVDGGVLTKTHGGVGLVEQLVDAPFLQRLRVNADAKRALAETVADQVADGQVVMIDTGSTTAFVAQALGRRRDLTVITNSLEIARHLVGRNGNRVYMAGGELRADLAAAVGAEAVAFIQQFRADLAILSIAGMDPTGMFTDFDLDEARVARVMIDGAARTIVVADESKFGRRAPVTICRPDEVDAVVVDAPPPAEIGRWLDAANVEVMLAAEIAGREPASH</sequence>
<dbReference type="SMART" id="SM00420">
    <property type="entry name" value="HTH_DEOR"/>
    <property type="match status" value="1"/>
</dbReference>
<dbReference type="InterPro" id="IPR001034">
    <property type="entry name" value="DeoR_HTH"/>
</dbReference>
<dbReference type="EMBL" id="RYFI01000005">
    <property type="protein sequence ID" value="RXF74195.1"/>
    <property type="molecule type" value="Genomic_DNA"/>
</dbReference>
<dbReference type="InterPro" id="IPR050313">
    <property type="entry name" value="Carb_Metab_HTH_regulators"/>
</dbReference>